<name>A0AAD3RA60_LATJO</name>
<reference evidence="1" key="1">
    <citation type="submission" date="2022-08" db="EMBL/GenBank/DDBJ databases">
        <title>Genome sequencing of akame (Lates japonicus).</title>
        <authorList>
            <person name="Hashiguchi Y."/>
            <person name="Takahashi H."/>
        </authorList>
    </citation>
    <scope>NUCLEOTIDE SEQUENCE</scope>
    <source>
        <strain evidence="1">Kochi</strain>
    </source>
</reference>
<accession>A0AAD3RA60</accession>
<dbReference type="AlphaFoldDB" id="A0AAD3RA60"/>
<comment type="caution">
    <text evidence="1">The sequence shown here is derived from an EMBL/GenBank/DDBJ whole genome shotgun (WGS) entry which is preliminary data.</text>
</comment>
<organism evidence="1 2">
    <name type="scientific">Lates japonicus</name>
    <name type="common">Japanese lates</name>
    <dbReference type="NCBI Taxonomy" id="270547"/>
    <lineage>
        <taxon>Eukaryota</taxon>
        <taxon>Metazoa</taxon>
        <taxon>Chordata</taxon>
        <taxon>Craniata</taxon>
        <taxon>Vertebrata</taxon>
        <taxon>Euteleostomi</taxon>
        <taxon>Actinopterygii</taxon>
        <taxon>Neopterygii</taxon>
        <taxon>Teleostei</taxon>
        <taxon>Neoteleostei</taxon>
        <taxon>Acanthomorphata</taxon>
        <taxon>Carangaria</taxon>
        <taxon>Carangaria incertae sedis</taxon>
        <taxon>Centropomidae</taxon>
        <taxon>Lates</taxon>
    </lineage>
</organism>
<sequence length="99" mass="11521">MNVKRKAVIRGRTRVNIRAGYQRWRDLRELRGPKTDAALFLLDRPSIPAFRDQNQVHAYRPSSGVWEGGRCIRAVLDGGRLCTMNWSPVSSWFLLWLRP</sequence>
<dbReference type="Proteomes" id="UP001279410">
    <property type="component" value="Unassembled WGS sequence"/>
</dbReference>
<proteinExistence type="predicted"/>
<evidence type="ECO:0000313" key="2">
    <source>
        <dbReference type="Proteomes" id="UP001279410"/>
    </source>
</evidence>
<protein>
    <submittedName>
        <fullName evidence="1">Uncharacterized protein</fullName>
    </submittedName>
</protein>
<gene>
    <name evidence="1" type="ORF">AKAME5_001328100</name>
</gene>
<keyword evidence="2" id="KW-1185">Reference proteome</keyword>
<dbReference type="EMBL" id="BRZM01000046">
    <property type="protein sequence ID" value="GLD61473.1"/>
    <property type="molecule type" value="Genomic_DNA"/>
</dbReference>
<evidence type="ECO:0000313" key="1">
    <source>
        <dbReference type="EMBL" id="GLD61473.1"/>
    </source>
</evidence>